<keyword evidence="2 5" id="KW-0812">Transmembrane</keyword>
<dbReference type="RefSeq" id="WP_026064554.1">
    <property type="nucleotide sequence ID" value="NZ_CP012251.1"/>
</dbReference>
<feature type="transmembrane region" description="Helical" evidence="5">
    <location>
        <begin position="260"/>
        <end position="276"/>
    </location>
</feature>
<evidence type="ECO:0000313" key="8">
    <source>
        <dbReference type="EMBL" id="CAD1792000.1"/>
    </source>
</evidence>
<protein>
    <submittedName>
        <fullName evidence="7">DUF2955 domain-containing protein</fullName>
    </submittedName>
</protein>
<evidence type="ECO:0000313" key="7">
    <source>
        <dbReference type="EMBL" id="CAD0327431.1"/>
    </source>
</evidence>
<dbReference type="InterPro" id="IPR049453">
    <property type="entry name" value="Memb_transporter_dom"/>
</dbReference>
<feature type="transmembrane region" description="Helical" evidence="5">
    <location>
        <begin position="69"/>
        <end position="87"/>
    </location>
</feature>
<feature type="transmembrane region" description="Helical" evidence="5">
    <location>
        <begin position="185"/>
        <end position="204"/>
    </location>
</feature>
<dbReference type="InterPro" id="IPR016926">
    <property type="entry name" value="UCP029594"/>
</dbReference>
<gene>
    <name evidence="8" type="ORF">XSP_002099</name>
    <name evidence="7" type="ORF">XSP_002116</name>
</gene>
<proteinExistence type="predicted"/>
<keyword evidence="3 5" id="KW-1133">Transmembrane helix</keyword>
<dbReference type="Pfam" id="PF11168">
    <property type="entry name" value="DUF2955"/>
    <property type="match status" value="1"/>
</dbReference>
<dbReference type="EMBL" id="LR824643">
    <property type="protein sequence ID" value="CAD0327431.1"/>
    <property type="molecule type" value="Genomic_DNA"/>
</dbReference>
<keyword evidence="4 5" id="KW-0472">Membrane</keyword>
<dbReference type="InterPro" id="IPR022604">
    <property type="entry name" value="DUF2955"/>
</dbReference>
<dbReference type="EMBL" id="LR861807">
    <property type="protein sequence ID" value="CAD1792000.1"/>
    <property type="molecule type" value="Genomic_DNA"/>
</dbReference>
<feature type="transmembrane region" description="Helical" evidence="5">
    <location>
        <begin position="235"/>
        <end position="254"/>
    </location>
</feature>
<feature type="transmembrane region" description="Helical" evidence="5">
    <location>
        <begin position="41"/>
        <end position="62"/>
    </location>
</feature>
<feature type="transmembrane region" description="Helical" evidence="5">
    <location>
        <begin position="312"/>
        <end position="337"/>
    </location>
</feature>
<evidence type="ECO:0000313" key="9">
    <source>
        <dbReference type="Proteomes" id="UP000514411"/>
    </source>
</evidence>
<dbReference type="Pfam" id="PF13515">
    <property type="entry name" value="FUSC_2"/>
    <property type="match status" value="1"/>
</dbReference>
<evidence type="ECO:0000256" key="4">
    <source>
        <dbReference type="ARBA" id="ARBA00023136"/>
    </source>
</evidence>
<dbReference type="Proteomes" id="UP000514411">
    <property type="component" value="Chromosome"/>
</dbReference>
<sequence>MSTDAKAPSLRHTLTENGWSQVKRLVFGGTLAFAVSKAFGWNYGLFYAIYPLLLMGLVPLFNAHIARQFLYSAAVNITATTLIAAVFIRSPFVMTLLVLLFSMMCFWLLATGRAFLFGAMSLASTHTLVHLASYPETDVLNLFGNHAWATAMAVAVAAVSYALFPDRSPRQPPPRVKKTASTIRHQILLGSIGATLSFIVFQVADLRDSLSAQVATLLILFPMTWSGSKMASLQRMTGTVVGSVLALLIQLLLYTHYDRLLLVIPFYAFGLLLFAAEHAREASGPARGFGALTGLAALFGLATPSTDLFTNSLYRISSVALSVAATLFFLYATHLVLNRFAATRLETAVQSR</sequence>
<evidence type="ECO:0000256" key="5">
    <source>
        <dbReference type="SAM" id="Phobius"/>
    </source>
</evidence>
<feature type="transmembrane region" description="Helical" evidence="5">
    <location>
        <begin position="93"/>
        <end position="110"/>
    </location>
</feature>
<evidence type="ECO:0000256" key="3">
    <source>
        <dbReference type="ARBA" id="ARBA00022989"/>
    </source>
</evidence>
<comment type="subcellular location">
    <subcellularLocation>
        <location evidence="1">Membrane</location>
        <topology evidence="1">Multi-pass membrane protein</topology>
    </subcellularLocation>
</comment>
<dbReference type="GO" id="GO:0016020">
    <property type="term" value="C:membrane"/>
    <property type="evidence" value="ECO:0007669"/>
    <property type="project" value="UniProtKB-SubCell"/>
</dbReference>
<reference evidence="7 9" key="1">
    <citation type="submission" date="2020-07" db="EMBL/GenBank/DDBJ databases">
        <authorList>
            <person name="Teixeira M."/>
        </authorList>
    </citation>
    <scope>NUCLEOTIDE SEQUENCE</scope>
    <source>
        <strain evidence="8">3</strain>
        <strain evidence="7">Xanthomonas arboricola pv. juglandis CPBF 427</strain>
    </source>
</reference>
<name>A0A2N7UYY3_XANCJ</name>
<feature type="transmembrane region" description="Helical" evidence="5">
    <location>
        <begin position="146"/>
        <end position="164"/>
    </location>
</feature>
<accession>A0A2N7UYY3</accession>
<dbReference type="AlphaFoldDB" id="A0A2N7UYY3"/>
<feature type="domain" description="Integral membrane bound transporter" evidence="6">
    <location>
        <begin position="197"/>
        <end position="328"/>
    </location>
</feature>
<evidence type="ECO:0000259" key="6">
    <source>
        <dbReference type="Pfam" id="PF13515"/>
    </source>
</evidence>
<organism evidence="7">
    <name type="scientific">Xanthomonas campestris pv. juglandis</name>
    <name type="common">Xanthomonas arboricola pv. juglandis</name>
    <dbReference type="NCBI Taxonomy" id="195709"/>
    <lineage>
        <taxon>Bacteria</taxon>
        <taxon>Pseudomonadati</taxon>
        <taxon>Pseudomonadota</taxon>
        <taxon>Gammaproteobacteria</taxon>
        <taxon>Lysobacterales</taxon>
        <taxon>Lysobacteraceae</taxon>
        <taxon>Xanthomonas</taxon>
    </lineage>
</organism>
<evidence type="ECO:0000256" key="2">
    <source>
        <dbReference type="ARBA" id="ARBA00022692"/>
    </source>
</evidence>
<evidence type="ECO:0000256" key="1">
    <source>
        <dbReference type="ARBA" id="ARBA00004141"/>
    </source>
</evidence>
<dbReference type="PIRSF" id="PIRSF029594">
    <property type="entry name" value="UCP029594"/>
    <property type="match status" value="1"/>
</dbReference>